<feature type="domain" description="TF-B3" evidence="7">
    <location>
        <begin position="423"/>
        <end position="520"/>
    </location>
</feature>
<dbReference type="Gene3D" id="2.40.330.10">
    <property type="entry name" value="DNA-binding pseudobarrel domain"/>
    <property type="match status" value="3"/>
</dbReference>
<reference evidence="8" key="1">
    <citation type="submission" date="2022-02" db="EMBL/GenBank/DDBJ databases">
        <authorList>
            <person name="Henning P.M."/>
            <person name="McCubbin A.G."/>
            <person name="Shore J.S."/>
        </authorList>
    </citation>
    <scope>NUCLEOTIDE SEQUENCE</scope>
    <source>
        <strain evidence="8">F60SS</strain>
        <tissue evidence="8">Leaves</tissue>
    </source>
</reference>
<evidence type="ECO:0000256" key="3">
    <source>
        <dbReference type="ARBA" id="ARBA00023125"/>
    </source>
</evidence>
<evidence type="ECO:0000313" key="8">
    <source>
        <dbReference type="EMBL" id="KAJ4843263.1"/>
    </source>
</evidence>
<keyword evidence="3" id="KW-0238">DNA-binding</keyword>
<proteinExistence type="predicted"/>
<dbReference type="GO" id="GO:0003677">
    <property type="term" value="F:DNA binding"/>
    <property type="evidence" value="ECO:0007669"/>
    <property type="project" value="UniProtKB-KW"/>
</dbReference>
<organism evidence="8 9">
    <name type="scientific">Turnera subulata</name>
    <dbReference type="NCBI Taxonomy" id="218843"/>
    <lineage>
        <taxon>Eukaryota</taxon>
        <taxon>Viridiplantae</taxon>
        <taxon>Streptophyta</taxon>
        <taxon>Embryophyta</taxon>
        <taxon>Tracheophyta</taxon>
        <taxon>Spermatophyta</taxon>
        <taxon>Magnoliopsida</taxon>
        <taxon>eudicotyledons</taxon>
        <taxon>Gunneridae</taxon>
        <taxon>Pentapetalae</taxon>
        <taxon>rosids</taxon>
        <taxon>fabids</taxon>
        <taxon>Malpighiales</taxon>
        <taxon>Passifloraceae</taxon>
        <taxon>Turnera</taxon>
    </lineage>
</organism>
<evidence type="ECO:0000256" key="2">
    <source>
        <dbReference type="ARBA" id="ARBA00023015"/>
    </source>
</evidence>
<feature type="compositionally biased region" description="Low complexity" evidence="6">
    <location>
        <begin position="141"/>
        <end position="150"/>
    </location>
</feature>
<dbReference type="InterPro" id="IPR015300">
    <property type="entry name" value="DNA-bd_pseudobarrel_sf"/>
</dbReference>
<dbReference type="SUPFAM" id="SSF101936">
    <property type="entry name" value="DNA-binding pseudobarrel domain"/>
    <property type="match status" value="3"/>
</dbReference>
<comment type="subcellular location">
    <subcellularLocation>
        <location evidence="1">Nucleus</location>
    </subcellularLocation>
</comment>
<feature type="region of interest" description="Disordered" evidence="6">
    <location>
        <begin position="352"/>
        <end position="408"/>
    </location>
</feature>
<evidence type="ECO:0000256" key="6">
    <source>
        <dbReference type="SAM" id="MobiDB-lite"/>
    </source>
</evidence>
<keyword evidence="9" id="KW-1185">Reference proteome</keyword>
<evidence type="ECO:0000313" key="9">
    <source>
        <dbReference type="Proteomes" id="UP001141552"/>
    </source>
</evidence>
<evidence type="ECO:0000256" key="5">
    <source>
        <dbReference type="ARBA" id="ARBA00023242"/>
    </source>
</evidence>
<evidence type="ECO:0000256" key="4">
    <source>
        <dbReference type="ARBA" id="ARBA00023163"/>
    </source>
</evidence>
<feature type="compositionally biased region" description="Acidic residues" evidence="6">
    <location>
        <begin position="151"/>
        <end position="162"/>
    </location>
</feature>
<keyword evidence="4" id="KW-0804">Transcription</keyword>
<dbReference type="PANTHER" id="PTHR31391:SF160">
    <property type="entry name" value="B3 DOMAIN-CONTAINING PROTEIN OS01G0723500-LIKE ISOFORM X1"/>
    <property type="match status" value="1"/>
</dbReference>
<dbReference type="PROSITE" id="PS50863">
    <property type="entry name" value="B3"/>
    <property type="match status" value="3"/>
</dbReference>
<dbReference type="Proteomes" id="UP001141552">
    <property type="component" value="Unassembled WGS sequence"/>
</dbReference>
<dbReference type="SMART" id="SM01019">
    <property type="entry name" value="B3"/>
    <property type="match status" value="3"/>
</dbReference>
<accession>A0A9Q0G4X2</accession>
<gene>
    <name evidence="8" type="ORF">Tsubulata_009866</name>
</gene>
<dbReference type="GO" id="GO:0005634">
    <property type="term" value="C:nucleus"/>
    <property type="evidence" value="ECO:0007669"/>
    <property type="project" value="UniProtKB-SubCell"/>
</dbReference>
<feature type="domain" description="TF-B3" evidence="7">
    <location>
        <begin position="248"/>
        <end position="347"/>
    </location>
</feature>
<dbReference type="AlphaFoldDB" id="A0A9Q0G4X2"/>
<feature type="domain" description="TF-B3" evidence="7">
    <location>
        <begin position="1"/>
        <end position="78"/>
    </location>
</feature>
<name>A0A9Q0G4X2_9ROSI</name>
<dbReference type="EMBL" id="JAKUCV010002279">
    <property type="protein sequence ID" value="KAJ4843263.1"/>
    <property type="molecule type" value="Genomic_DNA"/>
</dbReference>
<dbReference type="CDD" id="cd10017">
    <property type="entry name" value="B3_DNA"/>
    <property type="match status" value="3"/>
</dbReference>
<feature type="region of interest" description="Disordered" evidence="6">
    <location>
        <begin position="91"/>
        <end position="197"/>
    </location>
</feature>
<dbReference type="InterPro" id="IPR003340">
    <property type="entry name" value="B3_DNA-bd"/>
</dbReference>
<dbReference type="OrthoDB" id="623918at2759"/>
<feature type="compositionally biased region" description="Polar residues" evidence="6">
    <location>
        <begin position="166"/>
        <end position="180"/>
    </location>
</feature>
<feature type="region of interest" description="Disordered" evidence="6">
    <location>
        <begin position="523"/>
        <end position="546"/>
    </location>
</feature>
<dbReference type="Pfam" id="PF02362">
    <property type="entry name" value="B3"/>
    <property type="match status" value="3"/>
</dbReference>
<sequence length="546" mass="60963">MKLIPPDFVKGASLANVVVLKVPGGEEWQVEVSRCNGDVWFQDGWQAFADFYSLGHGNFVVFNYQGNSQFSVAIVNGTTCVEIKYRVKGTRPSRGDRNGGFQEQGNDAEEDNVLDHSPPNLRKRKEPSAPCFPSRSKRISSKTTSSSSSFFDDDDSDDDDYDDSRTLTMEASVSQNSTPCGGTKKMKAKMGVGGSASLCGSREKTRLPRYAIPKGAYKGRQVRVRNADSYWEEPFRRARAFKSKHPHFVNTVKRTNFPPASCLTVPSTFANKFLTETRDHVILSVSGVGSWNAMYKRQYYKTCDQVKLIAGWAAFVRANKLKIGDSCVFELVNNVDITFRVHIFRIGEQPSNTLEKKSQPAASKTTSQPTPVHIGRNSSRATQTAARSFQGKLNGRGKGIQEDSQPSERERVAEEINSIVLENPYFVQVLKDYHRHKMVLPKGFARAAGLQKKKRIVIKDMEGREWPVEICVTRKQSVQVYFSTGFSAFLQANNLVPGDTVVFHFMKTIGQIHVQIHPKGGAQNEAKQTLQAGKVKSEPESSSWDF</sequence>
<evidence type="ECO:0000256" key="1">
    <source>
        <dbReference type="ARBA" id="ARBA00004123"/>
    </source>
</evidence>
<keyword evidence="2" id="KW-0805">Transcription regulation</keyword>
<dbReference type="InterPro" id="IPR044837">
    <property type="entry name" value="REM16-like"/>
</dbReference>
<reference evidence="8" key="2">
    <citation type="journal article" date="2023" name="Plants (Basel)">
        <title>Annotation of the Turnera subulata (Passifloraceae) Draft Genome Reveals the S-Locus Evolved after the Divergence of Turneroideae from Passifloroideae in a Stepwise Manner.</title>
        <authorList>
            <person name="Henning P.M."/>
            <person name="Roalson E.H."/>
            <person name="Mir W."/>
            <person name="McCubbin A.G."/>
            <person name="Shore J.S."/>
        </authorList>
    </citation>
    <scope>NUCLEOTIDE SEQUENCE</scope>
    <source>
        <strain evidence="8">F60SS</strain>
    </source>
</reference>
<evidence type="ECO:0000259" key="7">
    <source>
        <dbReference type="PROSITE" id="PS50863"/>
    </source>
</evidence>
<dbReference type="PANTHER" id="PTHR31391">
    <property type="entry name" value="B3 DOMAIN-CONTAINING PROTEIN OS11G0197600-RELATED"/>
    <property type="match status" value="1"/>
</dbReference>
<protein>
    <recommendedName>
        <fullName evidence="7">TF-B3 domain-containing protein</fullName>
    </recommendedName>
</protein>
<keyword evidence="5" id="KW-0539">Nucleus</keyword>
<comment type="caution">
    <text evidence="8">The sequence shown here is derived from an EMBL/GenBank/DDBJ whole genome shotgun (WGS) entry which is preliminary data.</text>
</comment>
<feature type="compositionally biased region" description="Polar residues" evidence="6">
    <location>
        <begin position="360"/>
        <end position="387"/>
    </location>
</feature>